<reference evidence="2 3" key="1">
    <citation type="submission" date="2016-08" db="EMBL/GenBank/DDBJ databases">
        <title>Complete genome sequence of Streptomyces agglomeratus strain 6-3-2, a novel anti-MRSA actinomycete isolated from Wuli of Tebit, China.</title>
        <authorList>
            <person name="Chen X."/>
        </authorList>
    </citation>
    <scope>NUCLEOTIDE SEQUENCE [LARGE SCALE GENOMIC DNA]</scope>
    <source>
        <strain evidence="2 3">6-3-2</strain>
    </source>
</reference>
<gene>
    <name evidence="2" type="ORF">AS594_00380</name>
</gene>
<organism evidence="2 3">
    <name type="scientific">Streptomyces agglomeratus</name>
    <dbReference type="NCBI Taxonomy" id="285458"/>
    <lineage>
        <taxon>Bacteria</taxon>
        <taxon>Bacillati</taxon>
        <taxon>Actinomycetota</taxon>
        <taxon>Actinomycetes</taxon>
        <taxon>Kitasatosporales</taxon>
        <taxon>Streptomycetaceae</taxon>
        <taxon>Streptomyces</taxon>
    </lineage>
</organism>
<dbReference type="EMBL" id="MEHJ01000001">
    <property type="protein sequence ID" value="OEJ23203.1"/>
    <property type="molecule type" value="Genomic_DNA"/>
</dbReference>
<evidence type="ECO:0000256" key="1">
    <source>
        <dbReference type="SAM" id="MobiDB-lite"/>
    </source>
</evidence>
<keyword evidence="3" id="KW-1185">Reference proteome</keyword>
<evidence type="ECO:0000313" key="2">
    <source>
        <dbReference type="EMBL" id="OEJ23203.1"/>
    </source>
</evidence>
<protein>
    <submittedName>
        <fullName evidence="2">Uncharacterized protein</fullName>
    </submittedName>
</protein>
<feature type="compositionally biased region" description="Low complexity" evidence="1">
    <location>
        <begin position="44"/>
        <end position="63"/>
    </location>
</feature>
<dbReference type="AlphaFoldDB" id="A0A1E5P0X7"/>
<dbReference type="Proteomes" id="UP000095759">
    <property type="component" value="Unassembled WGS sequence"/>
</dbReference>
<accession>A0A1E5P0X7</accession>
<evidence type="ECO:0000313" key="3">
    <source>
        <dbReference type="Proteomes" id="UP000095759"/>
    </source>
</evidence>
<feature type="region of interest" description="Disordered" evidence="1">
    <location>
        <begin position="35"/>
        <end position="63"/>
    </location>
</feature>
<comment type="caution">
    <text evidence="2">The sequence shown here is derived from an EMBL/GenBank/DDBJ whole genome shotgun (WGS) entry which is preliminary data.</text>
</comment>
<proteinExistence type="predicted"/>
<name>A0A1E5P0X7_9ACTN</name>
<sequence length="63" mass="6369">MLAVACSAEVITDAGKLRANVLAKKLPKRAWQQLSAGAGAKGYRATTGPSSTSPRSGPPAISC</sequence>